<dbReference type="AlphaFoldDB" id="A0A9D4R2Q4"/>
<gene>
    <name evidence="1" type="ORF">DPMN_093611</name>
</gene>
<organism evidence="1 2">
    <name type="scientific">Dreissena polymorpha</name>
    <name type="common">Zebra mussel</name>
    <name type="synonym">Mytilus polymorpha</name>
    <dbReference type="NCBI Taxonomy" id="45954"/>
    <lineage>
        <taxon>Eukaryota</taxon>
        <taxon>Metazoa</taxon>
        <taxon>Spiralia</taxon>
        <taxon>Lophotrochozoa</taxon>
        <taxon>Mollusca</taxon>
        <taxon>Bivalvia</taxon>
        <taxon>Autobranchia</taxon>
        <taxon>Heteroconchia</taxon>
        <taxon>Euheterodonta</taxon>
        <taxon>Imparidentia</taxon>
        <taxon>Neoheterodontei</taxon>
        <taxon>Myida</taxon>
        <taxon>Dreissenoidea</taxon>
        <taxon>Dreissenidae</taxon>
        <taxon>Dreissena</taxon>
    </lineage>
</organism>
<comment type="caution">
    <text evidence="1">The sequence shown here is derived from an EMBL/GenBank/DDBJ whole genome shotgun (WGS) entry which is preliminary data.</text>
</comment>
<reference evidence="1" key="2">
    <citation type="submission" date="2020-11" db="EMBL/GenBank/DDBJ databases">
        <authorList>
            <person name="McCartney M.A."/>
            <person name="Auch B."/>
            <person name="Kono T."/>
            <person name="Mallez S."/>
            <person name="Becker A."/>
            <person name="Gohl D.M."/>
            <person name="Silverstein K.A.T."/>
            <person name="Koren S."/>
            <person name="Bechman K.B."/>
            <person name="Herman A."/>
            <person name="Abrahante J.E."/>
            <person name="Garbe J."/>
        </authorList>
    </citation>
    <scope>NUCLEOTIDE SEQUENCE</scope>
    <source>
        <strain evidence="1">Duluth1</strain>
        <tissue evidence="1">Whole animal</tissue>
    </source>
</reference>
<reference evidence="1" key="1">
    <citation type="journal article" date="2019" name="bioRxiv">
        <title>The Genome of the Zebra Mussel, Dreissena polymorpha: A Resource for Invasive Species Research.</title>
        <authorList>
            <person name="McCartney M.A."/>
            <person name="Auch B."/>
            <person name="Kono T."/>
            <person name="Mallez S."/>
            <person name="Zhang Y."/>
            <person name="Obille A."/>
            <person name="Becker A."/>
            <person name="Abrahante J.E."/>
            <person name="Garbe J."/>
            <person name="Badalamenti J.P."/>
            <person name="Herman A."/>
            <person name="Mangelson H."/>
            <person name="Liachko I."/>
            <person name="Sullivan S."/>
            <person name="Sone E.D."/>
            <person name="Koren S."/>
            <person name="Silverstein K.A.T."/>
            <person name="Beckman K.B."/>
            <person name="Gohl D.M."/>
        </authorList>
    </citation>
    <scope>NUCLEOTIDE SEQUENCE</scope>
    <source>
        <strain evidence="1">Duluth1</strain>
        <tissue evidence="1">Whole animal</tissue>
    </source>
</reference>
<dbReference type="EMBL" id="JAIWYP010000003">
    <property type="protein sequence ID" value="KAH3851130.1"/>
    <property type="molecule type" value="Genomic_DNA"/>
</dbReference>
<protein>
    <submittedName>
        <fullName evidence="1">Uncharacterized protein</fullName>
    </submittedName>
</protein>
<evidence type="ECO:0000313" key="2">
    <source>
        <dbReference type="Proteomes" id="UP000828390"/>
    </source>
</evidence>
<proteinExistence type="predicted"/>
<sequence length="66" mass="7317">MSPDGNHYLTRLRKSELPFFGVETAILYGFPVNKATIIETTNRIDKLFELDENADNTEGPTVMAGG</sequence>
<evidence type="ECO:0000313" key="1">
    <source>
        <dbReference type="EMBL" id="KAH3851130.1"/>
    </source>
</evidence>
<dbReference type="Proteomes" id="UP000828390">
    <property type="component" value="Unassembled WGS sequence"/>
</dbReference>
<keyword evidence="2" id="KW-1185">Reference proteome</keyword>
<accession>A0A9D4R2Q4</accession>
<name>A0A9D4R2Q4_DREPO</name>